<organism evidence="2 3">
    <name type="scientific">Amycolatopsis xylanica</name>
    <dbReference type="NCBI Taxonomy" id="589385"/>
    <lineage>
        <taxon>Bacteria</taxon>
        <taxon>Bacillati</taxon>
        <taxon>Actinomycetota</taxon>
        <taxon>Actinomycetes</taxon>
        <taxon>Pseudonocardiales</taxon>
        <taxon>Pseudonocardiaceae</taxon>
        <taxon>Amycolatopsis</taxon>
    </lineage>
</organism>
<dbReference type="PANTHER" id="PTHR30336">
    <property type="entry name" value="INNER MEMBRANE PROTEIN, PROBABLE PERMEASE"/>
    <property type="match status" value="1"/>
</dbReference>
<reference evidence="2 3" key="1">
    <citation type="submission" date="2016-10" db="EMBL/GenBank/DDBJ databases">
        <authorList>
            <person name="de Groot N.N."/>
        </authorList>
    </citation>
    <scope>NUCLEOTIDE SEQUENCE [LARGE SCALE GENOMIC DNA]</scope>
    <source>
        <strain evidence="2 3">CPCC 202699</strain>
    </source>
</reference>
<dbReference type="InterPro" id="IPR014729">
    <property type="entry name" value="Rossmann-like_a/b/a_fold"/>
</dbReference>
<dbReference type="InterPro" id="IPR051599">
    <property type="entry name" value="Cell_Envelope_Assoc"/>
</dbReference>
<dbReference type="Gene3D" id="3.40.50.620">
    <property type="entry name" value="HUPs"/>
    <property type="match status" value="1"/>
</dbReference>
<keyword evidence="3" id="KW-1185">Reference proteome</keyword>
<dbReference type="EMBL" id="FNON01000008">
    <property type="protein sequence ID" value="SDZ02292.1"/>
    <property type="molecule type" value="Genomic_DNA"/>
</dbReference>
<dbReference type="Proteomes" id="UP000199515">
    <property type="component" value="Unassembled WGS sequence"/>
</dbReference>
<dbReference type="PANTHER" id="PTHR30336:SF20">
    <property type="entry name" value="DUF218 DOMAIN-CONTAINING PROTEIN"/>
    <property type="match status" value="1"/>
</dbReference>
<dbReference type="STRING" id="589385.SAMN05421504_108302"/>
<dbReference type="OrthoDB" id="2216870at2"/>
<dbReference type="Pfam" id="PF02698">
    <property type="entry name" value="DUF218"/>
    <property type="match status" value="1"/>
</dbReference>
<protein>
    <submittedName>
        <fullName evidence="2">DUF218 domain-containing protein</fullName>
    </submittedName>
</protein>
<sequence>MTITAEVRALAGVLWEYHRLAPELEKSDVILVLGSHDVRVAEHAARVWHDGWAPLVALSGGRGKVTETWAETEASVFAGVAERLGVPRSAMVLEEEATNTGENITRTRSLLEARGVEVRRAILVAKPYMARRAVATARKQWPEVDWLVSTADVTLPGYTEGDVSESRTIELLVGDLQRIKVYAERGFQAPMEIPAAVWAAYERLVALGFDRYVLT</sequence>
<evidence type="ECO:0000259" key="1">
    <source>
        <dbReference type="Pfam" id="PF02698"/>
    </source>
</evidence>
<feature type="domain" description="DUF218" evidence="1">
    <location>
        <begin position="28"/>
        <end position="148"/>
    </location>
</feature>
<name>A0A1H3PM33_9PSEU</name>
<dbReference type="RefSeq" id="WP_091295849.1">
    <property type="nucleotide sequence ID" value="NZ_FNON01000008.1"/>
</dbReference>
<proteinExistence type="predicted"/>
<accession>A0A1H3PM33</accession>
<evidence type="ECO:0000313" key="2">
    <source>
        <dbReference type="EMBL" id="SDZ02292.1"/>
    </source>
</evidence>
<dbReference type="InterPro" id="IPR003848">
    <property type="entry name" value="DUF218"/>
</dbReference>
<gene>
    <name evidence="2" type="ORF">SAMN05421504_108302</name>
</gene>
<dbReference type="AlphaFoldDB" id="A0A1H3PM33"/>
<dbReference type="GO" id="GO:0005886">
    <property type="term" value="C:plasma membrane"/>
    <property type="evidence" value="ECO:0007669"/>
    <property type="project" value="TreeGrafter"/>
</dbReference>
<dbReference type="CDD" id="cd06259">
    <property type="entry name" value="YdcF-like"/>
    <property type="match status" value="1"/>
</dbReference>
<evidence type="ECO:0000313" key="3">
    <source>
        <dbReference type="Proteomes" id="UP000199515"/>
    </source>
</evidence>